<reference evidence="1 2" key="1">
    <citation type="submission" date="2019-03" db="EMBL/GenBank/DDBJ databases">
        <title>Genomic Encyclopedia of Archaeal and Bacterial Type Strains, Phase II (KMG-II): from individual species to whole genera.</title>
        <authorList>
            <person name="Goeker M."/>
        </authorList>
    </citation>
    <scope>NUCLEOTIDE SEQUENCE [LARGE SCALE GENOMIC DNA]</scope>
    <source>
        <strain evidence="1 2">DSM 45499</strain>
    </source>
</reference>
<organism evidence="1 2">
    <name type="scientific">Actinophytocola oryzae</name>
    <dbReference type="NCBI Taxonomy" id="502181"/>
    <lineage>
        <taxon>Bacteria</taxon>
        <taxon>Bacillati</taxon>
        <taxon>Actinomycetota</taxon>
        <taxon>Actinomycetes</taxon>
        <taxon>Pseudonocardiales</taxon>
        <taxon>Pseudonocardiaceae</taxon>
    </lineage>
</organism>
<dbReference type="EMBL" id="SOCP01000011">
    <property type="protein sequence ID" value="TDV46162.1"/>
    <property type="molecule type" value="Genomic_DNA"/>
</dbReference>
<dbReference type="OrthoDB" id="3697356at2"/>
<protein>
    <recommendedName>
        <fullName evidence="3">Anti-anti-sigma factor</fullName>
    </recommendedName>
</protein>
<proteinExistence type="predicted"/>
<evidence type="ECO:0000313" key="2">
    <source>
        <dbReference type="Proteomes" id="UP000294927"/>
    </source>
</evidence>
<sequence length="103" mass="10655">MTSTGPEKSSPVTILIDGASGISVTGILDATTLPELNRAVLEFFDRAAGSEIDVLTLDLSTVSACDGAASAAVRHAQSVCADRAMALRVVPSEAVRQVMAPRR</sequence>
<keyword evidence="2" id="KW-1185">Reference proteome</keyword>
<name>A0A4R7VAX9_9PSEU</name>
<gene>
    <name evidence="1" type="ORF">CLV71_111120</name>
</gene>
<dbReference type="SUPFAM" id="SSF52091">
    <property type="entry name" value="SpoIIaa-like"/>
    <property type="match status" value="1"/>
</dbReference>
<evidence type="ECO:0008006" key="3">
    <source>
        <dbReference type="Google" id="ProtNLM"/>
    </source>
</evidence>
<dbReference type="Proteomes" id="UP000294927">
    <property type="component" value="Unassembled WGS sequence"/>
</dbReference>
<dbReference type="RefSeq" id="WP_133905823.1">
    <property type="nucleotide sequence ID" value="NZ_SOCP01000011.1"/>
</dbReference>
<evidence type="ECO:0000313" key="1">
    <source>
        <dbReference type="EMBL" id="TDV46162.1"/>
    </source>
</evidence>
<dbReference type="AlphaFoldDB" id="A0A4R7VAX9"/>
<dbReference type="InterPro" id="IPR036513">
    <property type="entry name" value="STAS_dom_sf"/>
</dbReference>
<accession>A0A4R7VAX9</accession>
<dbReference type="Gene3D" id="3.30.750.24">
    <property type="entry name" value="STAS domain"/>
    <property type="match status" value="1"/>
</dbReference>
<comment type="caution">
    <text evidence="1">The sequence shown here is derived from an EMBL/GenBank/DDBJ whole genome shotgun (WGS) entry which is preliminary data.</text>
</comment>